<proteinExistence type="predicted"/>
<gene>
    <name evidence="1" type="ORF">SP5_066_00180</name>
</gene>
<sequence>MMIIQFATFSFAKFGKLIIEQLRGGDPVLQKAYVRLVIDTVRVDNHAIGIQCSKAALESAVVWDSDAAISMVPGFDRKWCPTGDKTGHSDHWKISISRR</sequence>
<comment type="caution">
    <text evidence="1">The sequence shown here is derived from an EMBL/GenBank/DDBJ whole genome shotgun (WGS) entry which is preliminary data.</text>
</comment>
<dbReference type="AlphaFoldDB" id="A0A0A1W8C8"/>
<reference evidence="1 2" key="1">
    <citation type="submission" date="2014-11" db="EMBL/GenBank/DDBJ databases">
        <title>Whole genome shotgun sequence of Sphingomonas parapaucimobilis NBRC 15100.</title>
        <authorList>
            <person name="Katano-Makiyama Y."/>
            <person name="Hosoyama A."/>
            <person name="Hashimoto M."/>
            <person name="Hosoyama Y."/>
            <person name="Noguchi M."/>
            <person name="Numata M."/>
            <person name="Tsuchikane K."/>
            <person name="Hirakata S."/>
            <person name="Uohara A."/>
            <person name="Shimodaira J."/>
            <person name="Ohji S."/>
            <person name="Ichikawa N."/>
            <person name="Kimura A."/>
            <person name="Yamazoe A."/>
            <person name="Fujita N."/>
        </authorList>
    </citation>
    <scope>NUCLEOTIDE SEQUENCE [LARGE SCALE GENOMIC DNA]</scope>
    <source>
        <strain evidence="1 2">NBRC 15100</strain>
    </source>
</reference>
<organism evidence="1 2">
    <name type="scientific">Sphingomonas parapaucimobilis NBRC 15100</name>
    <dbReference type="NCBI Taxonomy" id="1219049"/>
    <lineage>
        <taxon>Bacteria</taxon>
        <taxon>Pseudomonadati</taxon>
        <taxon>Pseudomonadota</taxon>
        <taxon>Alphaproteobacteria</taxon>
        <taxon>Sphingomonadales</taxon>
        <taxon>Sphingomonadaceae</taxon>
        <taxon>Sphingomonas</taxon>
    </lineage>
</organism>
<keyword evidence="2" id="KW-1185">Reference proteome</keyword>
<accession>A0A0A1W8C8</accession>
<dbReference type="RefSeq" id="WP_042488557.1">
    <property type="nucleotide sequence ID" value="NZ_BBPI01000066.1"/>
</dbReference>
<dbReference type="Proteomes" id="UP000032305">
    <property type="component" value="Unassembled WGS sequence"/>
</dbReference>
<dbReference type="EMBL" id="BBPI01000066">
    <property type="protein sequence ID" value="GAM01583.1"/>
    <property type="molecule type" value="Genomic_DNA"/>
</dbReference>
<evidence type="ECO:0000313" key="1">
    <source>
        <dbReference type="EMBL" id="GAM01583.1"/>
    </source>
</evidence>
<name>A0A0A1W8C8_9SPHN</name>
<evidence type="ECO:0000313" key="2">
    <source>
        <dbReference type="Proteomes" id="UP000032305"/>
    </source>
</evidence>
<dbReference type="OrthoDB" id="9791494at2"/>
<protein>
    <submittedName>
        <fullName evidence="1">Uncharacterized protein</fullName>
    </submittedName>
</protein>